<proteinExistence type="predicted"/>
<dbReference type="Gene3D" id="3.30.420.10">
    <property type="entry name" value="Ribonuclease H-like superfamily/Ribonuclease H"/>
    <property type="match status" value="1"/>
</dbReference>
<dbReference type="PANTHER" id="PTHR47074:SF11">
    <property type="entry name" value="REVERSE TRANSCRIPTASE-LIKE PROTEIN"/>
    <property type="match status" value="1"/>
</dbReference>
<dbReference type="SUPFAM" id="SSF53098">
    <property type="entry name" value="Ribonuclease H-like"/>
    <property type="match status" value="1"/>
</dbReference>
<evidence type="ECO:0000313" key="4">
    <source>
        <dbReference type="Proteomes" id="UP000596661"/>
    </source>
</evidence>
<dbReference type="AlphaFoldDB" id="A0A803NG60"/>
<dbReference type="PANTHER" id="PTHR47074">
    <property type="entry name" value="BNAC02G40300D PROTEIN"/>
    <property type="match status" value="1"/>
</dbReference>
<reference evidence="3" key="2">
    <citation type="submission" date="2021-03" db="UniProtKB">
        <authorList>
            <consortium name="EnsemblPlants"/>
        </authorList>
    </citation>
    <scope>IDENTIFICATION</scope>
</reference>
<dbReference type="InterPro" id="IPR026960">
    <property type="entry name" value="RVT-Znf"/>
</dbReference>
<sequence>MVYDKPEFPHQLYVVDLKLADGAWDESFIRAHFNEVDADLILRLPSGNWGVEDKVMWHYTKHGEYSVSSGYRLAHDMREACHSWLPTSHALSKRGIQVAPMCSRCKGDQIEDVSHVLWGCPKSKEVWKCGGLWDVIQKAQSNDVLLTFQEIQKVCSSSSFEYVVVVSRHLWSLRNRFIHGGCLPRAGDILEWCGKYIHDFQQGMVHKTEGPERMTQKWEQPPGGCFVVNVDAGFSLQGDGAATGVVLRDGAGAVRFAAATVVRYASSPLVAELLAIRDGITAAIQRRVSLFEVRSDCLQAVRLINGAEVGCRQEDGLIVEIQSLLQHRSVTGVRFVYREANVVAHILANYTLSNKVSAMWIGVSPPCARQAIERDLPFPCNRLIV</sequence>
<dbReference type="InterPro" id="IPR044730">
    <property type="entry name" value="RNase_H-like_dom_plant"/>
</dbReference>
<protein>
    <recommendedName>
        <fullName evidence="5">RNase H type-1 domain-containing protein</fullName>
    </recommendedName>
</protein>
<dbReference type="EMBL" id="UZAU01000024">
    <property type="status" value="NOT_ANNOTATED_CDS"/>
    <property type="molecule type" value="Genomic_DNA"/>
</dbReference>
<dbReference type="GO" id="GO:0004523">
    <property type="term" value="F:RNA-DNA hybrid ribonuclease activity"/>
    <property type="evidence" value="ECO:0007669"/>
    <property type="project" value="InterPro"/>
</dbReference>
<dbReference type="EnsemblPlants" id="evm.model.01.1234">
    <property type="protein sequence ID" value="cds.evm.model.01.1234"/>
    <property type="gene ID" value="evm.TU.01.1234"/>
</dbReference>
<evidence type="ECO:0008006" key="5">
    <source>
        <dbReference type="Google" id="ProtNLM"/>
    </source>
</evidence>
<feature type="domain" description="RNase H type-1" evidence="1">
    <location>
        <begin position="229"/>
        <end position="350"/>
    </location>
</feature>
<feature type="domain" description="Reverse transcriptase zinc-binding" evidence="2">
    <location>
        <begin position="72"/>
        <end position="127"/>
    </location>
</feature>
<dbReference type="Pfam" id="PF13456">
    <property type="entry name" value="RVT_3"/>
    <property type="match status" value="1"/>
</dbReference>
<dbReference type="InterPro" id="IPR002156">
    <property type="entry name" value="RNaseH_domain"/>
</dbReference>
<name>A0A803NG60_CANSA</name>
<evidence type="ECO:0000259" key="2">
    <source>
        <dbReference type="Pfam" id="PF13966"/>
    </source>
</evidence>
<evidence type="ECO:0000313" key="3">
    <source>
        <dbReference type="EnsemblPlants" id="cds.evm.model.01.1234"/>
    </source>
</evidence>
<dbReference type="CDD" id="cd06222">
    <property type="entry name" value="RNase_H_like"/>
    <property type="match status" value="1"/>
</dbReference>
<dbReference type="InterPro" id="IPR012337">
    <property type="entry name" value="RNaseH-like_sf"/>
</dbReference>
<evidence type="ECO:0000259" key="1">
    <source>
        <dbReference type="Pfam" id="PF13456"/>
    </source>
</evidence>
<dbReference type="InterPro" id="IPR052929">
    <property type="entry name" value="RNase_H-like_EbsB-rel"/>
</dbReference>
<keyword evidence="4" id="KW-1185">Reference proteome</keyword>
<dbReference type="InterPro" id="IPR036397">
    <property type="entry name" value="RNaseH_sf"/>
</dbReference>
<dbReference type="Pfam" id="PF13966">
    <property type="entry name" value="zf-RVT"/>
    <property type="match status" value="1"/>
</dbReference>
<organism evidence="3 4">
    <name type="scientific">Cannabis sativa</name>
    <name type="common">Hemp</name>
    <name type="synonym">Marijuana</name>
    <dbReference type="NCBI Taxonomy" id="3483"/>
    <lineage>
        <taxon>Eukaryota</taxon>
        <taxon>Viridiplantae</taxon>
        <taxon>Streptophyta</taxon>
        <taxon>Embryophyta</taxon>
        <taxon>Tracheophyta</taxon>
        <taxon>Spermatophyta</taxon>
        <taxon>Magnoliopsida</taxon>
        <taxon>eudicotyledons</taxon>
        <taxon>Gunneridae</taxon>
        <taxon>Pentapetalae</taxon>
        <taxon>rosids</taxon>
        <taxon>fabids</taxon>
        <taxon>Rosales</taxon>
        <taxon>Cannabaceae</taxon>
        <taxon>Cannabis</taxon>
    </lineage>
</organism>
<dbReference type="GO" id="GO:0003676">
    <property type="term" value="F:nucleic acid binding"/>
    <property type="evidence" value="ECO:0007669"/>
    <property type="project" value="InterPro"/>
</dbReference>
<dbReference type="Proteomes" id="UP000596661">
    <property type="component" value="Chromosome 1"/>
</dbReference>
<accession>A0A803NG60</accession>
<reference evidence="3" key="1">
    <citation type="submission" date="2018-11" db="EMBL/GenBank/DDBJ databases">
        <authorList>
            <person name="Grassa J C."/>
        </authorList>
    </citation>
    <scope>NUCLEOTIDE SEQUENCE [LARGE SCALE GENOMIC DNA]</scope>
</reference>
<dbReference type="Gramene" id="evm.model.01.1234">
    <property type="protein sequence ID" value="cds.evm.model.01.1234"/>
    <property type="gene ID" value="evm.TU.01.1234"/>
</dbReference>